<evidence type="ECO:0000256" key="1">
    <source>
        <dbReference type="ARBA" id="ARBA00004651"/>
    </source>
</evidence>
<feature type="transmembrane region" description="Helical" evidence="6">
    <location>
        <begin position="31"/>
        <end position="50"/>
    </location>
</feature>
<gene>
    <name evidence="7" type="ORF">C7440_2900</name>
</gene>
<dbReference type="InterPro" id="IPR011743">
    <property type="entry name" value="Caa3_sub_IV"/>
</dbReference>
<evidence type="ECO:0000313" key="7">
    <source>
        <dbReference type="EMBL" id="PVY61350.1"/>
    </source>
</evidence>
<dbReference type="OrthoDB" id="7274139at2"/>
<accession>A0A2U1CK08</accession>
<feature type="transmembrane region" description="Helical" evidence="6">
    <location>
        <begin position="57"/>
        <end position="76"/>
    </location>
</feature>
<evidence type="ECO:0000313" key="8">
    <source>
        <dbReference type="Proteomes" id="UP000246145"/>
    </source>
</evidence>
<dbReference type="NCBIfam" id="TIGR02229">
    <property type="entry name" value="caa3_sub_IV"/>
    <property type="match status" value="1"/>
</dbReference>
<proteinExistence type="predicted"/>
<dbReference type="GO" id="GO:0005886">
    <property type="term" value="C:plasma membrane"/>
    <property type="evidence" value="ECO:0007669"/>
    <property type="project" value="UniProtKB-SubCell"/>
</dbReference>
<name>A0A2U1CK08_9BURK</name>
<keyword evidence="8" id="KW-1185">Reference proteome</keyword>
<evidence type="ECO:0000256" key="6">
    <source>
        <dbReference type="SAM" id="Phobius"/>
    </source>
</evidence>
<reference evidence="7 8" key="1">
    <citation type="submission" date="2018-04" db="EMBL/GenBank/DDBJ databases">
        <title>Genomic Encyclopedia of Type Strains, Phase IV (KMG-IV): sequencing the most valuable type-strain genomes for metagenomic binning, comparative biology and taxonomic classification.</title>
        <authorList>
            <person name="Goeker M."/>
        </authorList>
    </citation>
    <scope>NUCLEOTIDE SEQUENCE [LARGE SCALE GENOMIC DNA]</scope>
    <source>
        <strain evidence="7 8">DSM 10065</strain>
    </source>
</reference>
<dbReference type="EMBL" id="QEKO01000004">
    <property type="protein sequence ID" value="PVY61350.1"/>
    <property type="molecule type" value="Genomic_DNA"/>
</dbReference>
<dbReference type="STRING" id="1231391.GCA_000308195_00922"/>
<dbReference type="Proteomes" id="UP000246145">
    <property type="component" value="Unassembled WGS sequence"/>
</dbReference>
<keyword evidence="3 6" id="KW-0812">Transmembrane</keyword>
<protein>
    <submittedName>
        <fullName evidence="7">Cytochrome c oxidase subunit 4</fullName>
    </submittedName>
</protein>
<dbReference type="InterPro" id="IPR005171">
    <property type="entry name" value="Cyt_c_oxidase_su4_prok"/>
</dbReference>
<sequence length="110" mass="11928">MKTLILTWFALMVLLCITAFGSLLPLGPANAILNAAIAVAKAVLVAMFFMHLRHGIALIRIAAVVALVMLSLLFILSGADFLTRHIQHSAWQGRGSDLSTESVRKPVNNY</sequence>
<evidence type="ECO:0000256" key="5">
    <source>
        <dbReference type="ARBA" id="ARBA00023136"/>
    </source>
</evidence>
<comment type="subcellular location">
    <subcellularLocation>
        <location evidence="1">Cell membrane</location>
        <topology evidence="1">Multi-pass membrane protein</topology>
    </subcellularLocation>
</comment>
<keyword evidence="2" id="KW-1003">Cell membrane</keyword>
<keyword evidence="4 6" id="KW-1133">Transmembrane helix</keyword>
<organism evidence="7 8">
    <name type="scientific">Pusillimonas noertemannii</name>
    <dbReference type="NCBI Taxonomy" id="305977"/>
    <lineage>
        <taxon>Bacteria</taxon>
        <taxon>Pseudomonadati</taxon>
        <taxon>Pseudomonadota</taxon>
        <taxon>Betaproteobacteria</taxon>
        <taxon>Burkholderiales</taxon>
        <taxon>Alcaligenaceae</taxon>
        <taxon>Pusillimonas</taxon>
    </lineage>
</organism>
<dbReference type="RefSeq" id="WP_116519024.1">
    <property type="nucleotide sequence ID" value="NZ_JACCEX010000004.1"/>
</dbReference>
<keyword evidence="5 6" id="KW-0472">Membrane</keyword>
<evidence type="ECO:0000256" key="3">
    <source>
        <dbReference type="ARBA" id="ARBA00022692"/>
    </source>
</evidence>
<comment type="caution">
    <text evidence="7">The sequence shown here is derived from an EMBL/GenBank/DDBJ whole genome shotgun (WGS) entry which is preliminary data.</text>
</comment>
<dbReference type="AlphaFoldDB" id="A0A2U1CK08"/>
<evidence type="ECO:0000256" key="2">
    <source>
        <dbReference type="ARBA" id="ARBA00022475"/>
    </source>
</evidence>
<dbReference type="Pfam" id="PF03626">
    <property type="entry name" value="COX4_pro"/>
    <property type="match status" value="1"/>
</dbReference>
<evidence type="ECO:0000256" key="4">
    <source>
        <dbReference type="ARBA" id="ARBA00022989"/>
    </source>
</evidence>